<accession>A0AAW1JKY1</accession>
<feature type="region of interest" description="Disordered" evidence="1">
    <location>
        <begin position="323"/>
        <end position="347"/>
    </location>
</feature>
<keyword evidence="4" id="KW-0966">Cell projection</keyword>
<dbReference type="Pfam" id="PF16092">
    <property type="entry name" value="CFAP61_N"/>
    <property type="match status" value="1"/>
</dbReference>
<keyword evidence="4" id="KW-0282">Flagellum</keyword>
<evidence type="ECO:0000256" key="1">
    <source>
        <dbReference type="SAM" id="MobiDB-lite"/>
    </source>
</evidence>
<dbReference type="EMBL" id="JASPKY010000349">
    <property type="protein sequence ID" value="KAK9704484.1"/>
    <property type="molecule type" value="Genomic_DNA"/>
</dbReference>
<dbReference type="PANTHER" id="PTHR21178">
    <property type="entry name" value="CILIA- AND FLAGELLA-ASSOCIATED PROTEIN 61"/>
    <property type="match status" value="1"/>
</dbReference>
<evidence type="ECO:0000313" key="4">
    <source>
        <dbReference type="EMBL" id="KAK9704484.1"/>
    </source>
</evidence>
<proteinExistence type="predicted"/>
<sequence>MFVPDAETAVGRRKSMVRSLSRKAIVLSKIKDVRRARRQDIPKIEGLISGRTTSFFGRVNVADLVTQSFISAVMEDGEHNIVGCMCVNNFPNVPSIPPWAWTCWAQNLYNLSYVTPRNSLWVHFAAFNFMYTAVFLYRMLEYMYEKCFLVKHIVLVVPPNVKSTEWLEPCGSFINPYAYGGNPGKVQRLFVTTRSDFTIYYKVRRAVVQDNDDVVQLINNHSKSLRKIYGDFYIAELILEPNHANRQVIVAEYDGIAVAVMILNGIVNYDMINNAFKLETFYGLRKPHPDDMTKVPEAEQPTADGETLSMVFVPEQIEHHRLNSGVLSSRSSSESFSSSSRATEDDFELPTDVAADLEIIIGQEDEFDDSYDDSLSFFGTLEDQVTCVMLSYTDEEFGRWAKKNKSSELQMEGQIYHPKVPVYHGNGNAFVIEVLAVKPQHEASLRYLLAASFECFPDRDYCCLCMPSTETPFPLLKLLVRVTPRPSSNFEMELYVAHRCAISSDLVVREAQRSDVEVLDAMCGRLKTNTIHSQLIQSVTALDSKYSTYIFQSGKTVIGFAILSEENDIEYVNSHYQLSAWTDMNRHKVGCHGTINCFIMSPIFDKHTRFFLQELHRLSDYSILFYRIFPDDMNVNQTRRIACSLGVLLPVIPSSLSENEVTSTEFWKLPEVLNHMEDPYSLYISTPLHCGLTRTEINIKIVVVGASDVALSFLVELLFKNNPNYRVTFNNITLVSPHGVCRQRTNKVRDILIPSRGVLHGYYLSQLSLRTYVNIVNGVMTAINRKQKTITVNNTFLPYDMLFLTCGRQYQMPQRTGKGRRAEFPDNVFIVNSEIDADVALMKLNRIISDLAMSKYTVVVYGHNMEALSCLAALLEFGIPSVNLVLVYPVPRDDESYSHYLVFDDSDVEEAVLEEIRSLGIEIYSGFHFVNWSFDEEKNGINAVMFESQHKLHEIECIGMFAFCNKAISTRTFLAMNRAGLVFDGGLVIGPDCQTNDPNIYAAGSITKYPRRFYADHRRHQYYNQEEIGRKLAQHISVKILNLHENIETETLYSRCTDNTKMLVPQYIDPLVIYAVLPGKLYYLNVRKPGVPVPHDIAMSAEDYGQVLLSGNCKSLNRQGYFRLHLNQGNIVETITCLAKFPIQKVNLTYLWGKHERLLNNLVQRFEMVLIPDLFAFFKEDWAYLLYHGDYKILAEEINDIMISLTDEENCSMIEDVIAKFDEGGWKPLKREVLKQLKLKREVLKQLKVSFLNSDYKDSIMERILSFFADRMLYLPMYGHSLLISMILGGYEESPYFKKM</sequence>
<gene>
    <name evidence="4" type="ORF">QE152_g27853</name>
</gene>
<organism evidence="4 5">
    <name type="scientific">Popillia japonica</name>
    <name type="common">Japanese beetle</name>
    <dbReference type="NCBI Taxonomy" id="7064"/>
    <lineage>
        <taxon>Eukaryota</taxon>
        <taxon>Metazoa</taxon>
        <taxon>Ecdysozoa</taxon>
        <taxon>Arthropoda</taxon>
        <taxon>Hexapoda</taxon>
        <taxon>Insecta</taxon>
        <taxon>Pterygota</taxon>
        <taxon>Neoptera</taxon>
        <taxon>Endopterygota</taxon>
        <taxon>Coleoptera</taxon>
        <taxon>Polyphaga</taxon>
        <taxon>Scarabaeiformia</taxon>
        <taxon>Scarabaeidae</taxon>
        <taxon>Rutelinae</taxon>
        <taxon>Popillia</taxon>
    </lineage>
</organism>
<feature type="domain" description="CFAP61 dimerisation" evidence="3">
    <location>
        <begin position="1065"/>
        <end position="1186"/>
    </location>
</feature>
<reference evidence="4 5" key="1">
    <citation type="journal article" date="2024" name="BMC Genomics">
        <title>De novo assembly and annotation of Popillia japonica's genome with initial clues to its potential as an invasive pest.</title>
        <authorList>
            <person name="Cucini C."/>
            <person name="Boschi S."/>
            <person name="Funari R."/>
            <person name="Cardaioli E."/>
            <person name="Iannotti N."/>
            <person name="Marturano G."/>
            <person name="Paoli F."/>
            <person name="Bruttini M."/>
            <person name="Carapelli A."/>
            <person name="Frati F."/>
            <person name="Nardi F."/>
        </authorList>
    </citation>
    <scope>NUCLEOTIDE SEQUENCE [LARGE SCALE GENOMIC DNA]</scope>
    <source>
        <strain evidence="4">DMR45628</strain>
    </source>
</reference>
<dbReference type="InterPro" id="IPR036188">
    <property type="entry name" value="FAD/NAD-bd_sf"/>
</dbReference>
<dbReference type="Proteomes" id="UP001458880">
    <property type="component" value="Unassembled WGS sequence"/>
</dbReference>
<dbReference type="InterPro" id="IPR056299">
    <property type="entry name" value="CFAP61_dimer"/>
</dbReference>
<evidence type="ECO:0000259" key="3">
    <source>
        <dbReference type="Pfam" id="PF23150"/>
    </source>
</evidence>
<comment type="caution">
    <text evidence="4">The sequence shown here is derived from an EMBL/GenBank/DDBJ whole genome shotgun (WGS) entry which is preliminary data.</text>
</comment>
<dbReference type="Gene3D" id="3.50.50.60">
    <property type="entry name" value="FAD/NAD(P)-binding domain"/>
    <property type="match status" value="2"/>
</dbReference>
<keyword evidence="5" id="KW-1185">Reference proteome</keyword>
<dbReference type="InterPro" id="IPR032151">
    <property type="entry name" value="CFAP61_N"/>
</dbReference>
<feature type="compositionally biased region" description="Low complexity" evidence="1">
    <location>
        <begin position="324"/>
        <end position="340"/>
    </location>
</feature>
<evidence type="ECO:0000259" key="2">
    <source>
        <dbReference type="Pfam" id="PF16092"/>
    </source>
</evidence>
<evidence type="ECO:0000313" key="5">
    <source>
        <dbReference type="Proteomes" id="UP001458880"/>
    </source>
</evidence>
<dbReference type="SUPFAM" id="SSF51905">
    <property type="entry name" value="FAD/NAD(P)-binding domain"/>
    <property type="match status" value="2"/>
</dbReference>
<feature type="domain" description="Cilia- and flagella-associated protein 61 N-terminal" evidence="2">
    <location>
        <begin position="33"/>
        <end position="287"/>
    </location>
</feature>
<dbReference type="InterPro" id="IPR038884">
    <property type="entry name" value="CFAP61"/>
</dbReference>
<dbReference type="Pfam" id="PF23150">
    <property type="entry name" value="CFAP61_dimer"/>
    <property type="match status" value="1"/>
</dbReference>
<name>A0AAW1JKY1_POPJA</name>
<dbReference type="PANTHER" id="PTHR21178:SF8">
    <property type="entry name" value="CILIA- AND FLAGELLA-ASSOCIATED PROTEIN 61"/>
    <property type="match status" value="1"/>
</dbReference>
<keyword evidence="4" id="KW-0969">Cilium</keyword>
<protein>
    <submittedName>
        <fullName evidence="4">Cilia- and flagella-associated protein 61, N-terminal domain</fullName>
    </submittedName>
</protein>